<keyword evidence="4" id="KW-1185">Reference proteome</keyword>
<feature type="region of interest" description="Disordered" evidence="2">
    <location>
        <begin position="278"/>
        <end position="339"/>
    </location>
</feature>
<evidence type="ECO:0000313" key="3">
    <source>
        <dbReference type="EMBL" id="KIW59128.1"/>
    </source>
</evidence>
<proteinExistence type="predicted"/>
<evidence type="ECO:0000256" key="1">
    <source>
        <dbReference type="ARBA" id="ARBA00023002"/>
    </source>
</evidence>
<dbReference type="InterPro" id="IPR014436">
    <property type="entry name" value="Extradiol_dOase_DODA"/>
</dbReference>
<name>A0A0D2ETU4_9EURO</name>
<dbReference type="CDD" id="cd07363">
    <property type="entry name" value="45_DOPA_Dioxygenase"/>
    <property type="match status" value="1"/>
</dbReference>
<dbReference type="RefSeq" id="XP_013319712.1">
    <property type="nucleotide sequence ID" value="XM_013464258.1"/>
</dbReference>
<accession>A0A0D2ETU4</accession>
<dbReference type="PANTHER" id="PTHR30096:SF1">
    <property type="entry name" value="AROMATIC RING-OPENING DIOXYGENASE FAMILY PROTEIN (AFU_ORTHOLOGUE AFUA_7G00640)"/>
    <property type="match status" value="1"/>
</dbReference>
<reference evidence="3 4" key="1">
    <citation type="submission" date="2015-01" db="EMBL/GenBank/DDBJ databases">
        <title>The Genome Sequence of Exophiala xenobiotica CBS118157.</title>
        <authorList>
            <consortium name="The Broad Institute Genomics Platform"/>
            <person name="Cuomo C."/>
            <person name="de Hoog S."/>
            <person name="Gorbushina A."/>
            <person name="Stielow B."/>
            <person name="Teixiera M."/>
            <person name="Abouelleil A."/>
            <person name="Chapman S.B."/>
            <person name="Priest M."/>
            <person name="Young S.K."/>
            <person name="Wortman J."/>
            <person name="Nusbaum C."/>
            <person name="Birren B."/>
        </authorList>
    </citation>
    <scope>NUCLEOTIDE SEQUENCE [LARGE SCALE GENOMIC DNA]</scope>
    <source>
        <strain evidence="3 4">CBS 118157</strain>
    </source>
</reference>
<dbReference type="EMBL" id="KN847318">
    <property type="protein sequence ID" value="KIW59128.1"/>
    <property type="molecule type" value="Genomic_DNA"/>
</dbReference>
<dbReference type="PANTHER" id="PTHR30096">
    <property type="entry name" value="4,5-DOPA DIOXYGENASE EXTRADIOL-LIKE PROTEIN"/>
    <property type="match status" value="1"/>
</dbReference>
<dbReference type="SUPFAM" id="SSF53213">
    <property type="entry name" value="LigB-like"/>
    <property type="match status" value="1"/>
</dbReference>
<feature type="compositionally biased region" description="Polar residues" evidence="2">
    <location>
        <begin position="278"/>
        <end position="289"/>
    </location>
</feature>
<dbReference type="Gene3D" id="3.40.830.10">
    <property type="entry name" value="LigB-like"/>
    <property type="match status" value="1"/>
</dbReference>
<dbReference type="GO" id="GO:0051213">
    <property type="term" value="F:dioxygenase activity"/>
    <property type="evidence" value="ECO:0007669"/>
    <property type="project" value="InterPro"/>
</dbReference>
<sequence>MNANVTPEPVGLVKKSEWAHYKPNPDLKTGARCVQMLKEAGFDAVADPDFNWFIDTFPLLTRMFPDGCPPITIISQNEYFEPYFHVEIGRVLRPLRKEGYLIIGPGGGVHNLYRVHWKYNWKYRDTFAQEVPPDSGNMEFRQALEDVLCKNGGGPELKSAVVRLMKHPNYRDAHGTDEHYMPACFIAGVVGEEEDRKDSAVLGAEIWELPFSFSKPAISLAVIDAAADRITTPGWLLAGFCPVKIAPFAEIRMTPVRRPAAFTTSRTISRAAIGLTNNCDARSSSTSQAPRKRSQPARPVSPARPQRRKRRHGRQGPSPESHQLQDPKLPRYRPLLPLV</sequence>
<dbReference type="GO" id="GO:0008270">
    <property type="term" value="F:zinc ion binding"/>
    <property type="evidence" value="ECO:0007669"/>
    <property type="project" value="InterPro"/>
</dbReference>
<feature type="compositionally biased region" description="Basic residues" evidence="2">
    <location>
        <begin position="305"/>
        <end position="314"/>
    </location>
</feature>
<dbReference type="STRING" id="348802.A0A0D2ETU4"/>
<evidence type="ECO:0000256" key="2">
    <source>
        <dbReference type="SAM" id="MobiDB-lite"/>
    </source>
</evidence>
<dbReference type="OrthoDB" id="7396853at2759"/>
<dbReference type="AlphaFoldDB" id="A0A0D2ETU4"/>
<organism evidence="3 4">
    <name type="scientific">Exophiala xenobiotica</name>
    <dbReference type="NCBI Taxonomy" id="348802"/>
    <lineage>
        <taxon>Eukaryota</taxon>
        <taxon>Fungi</taxon>
        <taxon>Dikarya</taxon>
        <taxon>Ascomycota</taxon>
        <taxon>Pezizomycotina</taxon>
        <taxon>Eurotiomycetes</taxon>
        <taxon>Chaetothyriomycetidae</taxon>
        <taxon>Chaetothyriales</taxon>
        <taxon>Herpotrichiellaceae</taxon>
        <taxon>Exophiala</taxon>
    </lineage>
</organism>
<gene>
    <name evidence="3" type="ORF">PV05_03603</name>
</gene>
<evidence type="ECO:0008006" key="5">
    <source>
        <dbReference type="Google" id="ProtNLM"/>
    </source>
</evidence>
<dbReference type="Proteomes" id="UP000054342">
    <property type="component" value="Unassembled WGS sequence"/>
</dbReference>
<protein>
    <recommendedName>
        <fullName evidence="5">Extradiol ring-cleavage dioxygenase class III enzyme subunit B domain-containing protein</fullName>
    </recommendedName>
</protein>
<dbReference type="HOGENOM" id="CLU_818995_0_0_1"/>
<dbReference type="GeneID" id="25325511"/>
<keyword evidence="1" id="KW-0560">Oxidoreductase</keyword>
<evidence type="ECO:0000313" key="4">
    <source>
        <dbReference type="Proteomes" id="UP000054342"/>
    </source>
</evidence>